<feature type="compositionally biased region" description="Low complexity" evidence="1">
    <location>
        <begin position="444"/>
        <end position="457"/>
    </location>
</feature>
<gene>
    <name evidence="3" type="ORF">AMS68_005531</name>
</gene>
<evidence type="ECO:0000256" key="1">
    <source>
        <dbReference type="SAM" id="MobiDB-lite"/>
    </source>
</evidence>
<dbReference type="OrthoDB" id="3642826at2759"/>
<accession>A0A6H0XZ38</accession>
<feature type="signal peptide" evidence="2">
    <location>
        <begin position="1"/>
        <end position="20"/>
    </location>
</feature>
<keyword evidence="4" id="KW-1185">Reference proteome</keyword>
<name>A0A6H0XZ38_9PEZI</name>
<proteinExistence type="predicted"/>
<evidence type="ECO:0000313" key="3">
    <source>
        <dbReference type="EMBL" id="QIX00014.1"/>
    </source>
</evidence>
<reference evidence="3 4" key="1">
    <citation type="journal article" date="2016" name="Sci. Rep.">
        <title>Peltaster fructicola genome reveals evolution from an invasive phytopathogen to an ectophytic parasite.</title>
        <authorList>
            <person name="Xu C."/>
            <person name="Chen H."/>
            <person name="Gleason M.L."/>
            <person name="Xu J.R."/>
            <person name="Liu H."/>
            <person name="Zhang R."/>
            <person name="Sun G."/>
        </authorList>
    </citation>
    <scope>NUCLEOTIDE SEQUENCE [LARGE SCALE GENOMIC DNA]</scope>
    <source>
        <strain evidence="3 4">LNHT1506</strain>
    </source>
</reference>
<dbReference type="AlphaFoldDB" id="A0A6H0XZ38"/>
<sequence length="868" mass="87908">MAVRSLLVASLLSSVGLTAARQQRVRRGGDYDIYLNTSRVPSHTAQPSSTYYPEFSFAPETTTTTPSPAATFSSPLAASTLASSTYRHGPLPVGPGSRPFPSSPTGTAASGIYPHSGFSFRPTTTSVDDDCGGATLNVPNATLDWWWTSTAYDAVSQLSFQHNTEGRVTGWTITHVGTGLDASTAISADACDPTPWSYTYLDSDTNQTETFSAYECSQVPVSVAPATSAVTIRAWVPVSKTSGTSFNDVPVRQTAPPPPKATVAGVNATFGADSPFVYFSAYQIVSGNRTTKANGDEICNYVTKTYNMSKPYAFSYADQDPASSTIYPTILSGDLDPWLPTAIGRPQVVLGSFTAIPTVVVVVDEIYEIGFEAALAGTMVTASQLEVPTAKLPAGVSASTSEDIGALYTSLTATAHIEVTNKFLLVPDVTSTVPIPVVQSLQQATSSPTPSPSASPAGVATVESNNGITKPADALDVLTQALGPFIVQGLGANPTPAQTMDIAGATATVSTVSGFVVDGQTAVVGGPAITADGKVISVPAVGDSIVVGGSTVVRPAAGETISANGVQITEAPATVFAVAGQTLLPGGSAITISQTPVALAPGGGAVIIGSSTSILQTRVITVGTQTVTANAATQFVFGPGQTLTPGGTLIVGGTTVSLANGASVVVVNGQTSTITVQAKTTAGALLTIDGQTITPTAGVYVIYGQTLSSGGAITFTGSSGRETVSLDKSGTVMVDIVSGKSTTTTLQGASPVLTIGGQSFTAQAGSTYIINGQTLTPGGVQTVVVGSTTYVLSLSATPTIVEIDQINASGRTTATSYETLITASATPGSGTKDSSPTTTALVGKAASTGFQLISIVVASSALVFAIWL</sequence>
<protein>
    <submittedName>
        <fullName evidence="3">Uncharacterized protein</fullName>
    </submittedName>
</protein>
<feature type="compositionally biased region" description="Polar residues" evidence="1">
    <location>
        <begin position="41"/>
        <end position="51"/>
    </location>
</feature>
<feature type="region of interest" description="Disordered" evidence="1">
    <location>
        <begin position="41"/>
        <end position="72"/>
    </location>
</feature>
<dbReference type="EMBL" id="CP051142">
    <property type="protein sequence ID" value="QIX00014.1"/>
    <property type="molecule type" value="Genomic_DNA"/>
</dbReference>
<evidence type="ECO:0000313" key="4">
    <source>
        <dbReference type="Proteomes" id="UP000503462"/>
    </source>
</evidence>
<evidence type="ECO:0000256" key="2">
    <source>
        <dbReference type="SAM" id="SignalP"/>
    </source>
</evidence>
<organism evidence="3 4">
    <name type="scientific">Peltaster fructicola</name>
    <dbReference type="NCBI Taxonomy" id="286661"/>
    <lineage>
        <taxon>Eukaryota</taxon>
        <taxon>Fungi</taxon>
        <taxon>Dikarya</taxon>
        <taxon>Ascomycota</taxon>
        <taxon>Pezizomycotina</taxon>
        <taxon>Dothideomycetes</taxon>
        <taxon>Dothideomycetes incertae sedis</taxon>
        <taxon>Peltaster</taxon>
    </lineage>
</organism>
<feature type="chain" id="PRO_5026329658" evidence="2">
    <location>
        <begin position="21"/>
        <end position="868"/>
    </location>
</feature>
<feature type="compositionally biased region" description="Low complexity" evidence="1">
    <location>
        <begin position="53"/>
        <end position="72"/>
    </location>
</feature>
<dbReference type="Proteomes" id="UP000503462">
    <property type="component" value="Chromosome 4"/>
</dbReference>
<feature type="region of interest" description="Disordered" evidence="1">
    <location>
        <begin position="87"/>
        <end position="108"/>
    </location>
</feature>
<keyword evidence="2" id="KW-0732">Signal</keyword>
<feature type="region of interest" description="Disordered" evidence="1">
    <location>
        <begin position="443"/>
        <end position="462"/>
    </location>
</feature>